<evidence type="ECO:0000313" key="3">
    <source>
        <dbReference type="Proteomes" id="UP001157134"/>
    </source>
</evidence>
<dbReference type="Proteomes" id="UP001157134">
    <property type="component" value="Unassembled WGS sequence"/>
</dbReference>
<proteinExistence type="predicted"/>
<evidence type="ECO:0000313" key="2">
    <source>
        <dbReference type="EMBL" id="GLX84947.1"/>
    </source>
</evidence>
<dbReference type="EMBL" id="BSSV01000002">
    <property type="protein sequence ID" value="GLX84947.1"/>
    <property type="molecule type" value="Genomic_DNA"/>
</dbReference>
<sequence length="275" mass="31712">MSAYYRKERYKRKASLKESIIKFVVILVFIVVSTGVSLQLWYKTTLLQDDLREQKVVINAQLNELEILRTLNPYHVESNEVLAKAVENADLYPGWITRVYPVPDRKEQIFHANDIGSFVMNETRFTLSSHKRYGIADSDSSMYRLNGLFPSHKPGRLQVAVAFYLKGTKTQTKSDAMSQIGSCYARIDINRKRVIDHQLHVVTKYEQKQIFTGNVDLEMGLYPISAIFYCDKKSDFSGDDVEVAISFRNPRQQSLTTSRHSIFHIYKPDNITAKL</sequence>
<keyword evidence="3" id="KW-1185">Reference proteome</keyword>
<evidence type="ECO:0000256" key="1">
    <source>
        <dbReference type="SAM" id="Phobius"/>
    </source>
</evidence>
<gene>
    <name evidence="2" type="ORF">tloyanaT_11990</name>
</gene>
<comment type="caution">
    <text evidence="2">The sequence shown here is derived from an EMBL/GenBank/DDBJ whole genome shotgun (WGS) entry which is preliminary data.</text>
</comment>
<protein>
    <submittedName>
        <fullName evidence="2">Uncharacterized protein</fullName>
    </submittedName>
</protein>
<dbReference type="RefSeq" id="WP_284296640.1">
    <property type="nucleotide sequence ID" value="NZ_BSSV01000002.1"/>
</dbReference>
<organism evidence="2 3">
    <name type="scientific">Thalassotalea loyana</name>
    <dbReference type="NCBI Taxonomy" id="280483"/>
    <lineage>
        <taxon>Bacteria</taxon>
        <taxon>Pseudomonadati</taxon>
        <taxon>Pseudomonadota</taxon>
        <taxon>Gammaproteobacteria</taxon>
        <taxon>Alteromonadales</taxon>
        <taxon>Colwelliaceae</taxon>
        <taxon>Thalassotalea</taxon>
    </lineage>
</organism>
<accession>A0ABQ6HDX3</accession>
<feature type="transmembrane region" description="Helical" evidence="1">
    <location>
        <begin position="20"/>
        <end position="42"/>
    </location>
</feature>
<name>A0ABQ6HDX3_9GAMM</name>
<keyword evidence="1" id="KW-0812">Transmembrane</keyword>
<keyword evidence="1" id="KW-1133">Transmembrane helix</keyword>
<reference evidence="2 3" key="1">
    <citation type="submission" date="2023-03" db="EMBL/GenBank/DDBJ databases">
        <title>Thalassotalea loyana LMG 22536T draft genome sequence.</title>
        <authorList>
            <person name="Sawabe T."/>
        </authorList>
    </citation>
    <scope>NUCLEOTIDE SEQUENCE [LARGE SCALE GENOMIC DNA]</scope>
    <source>
        <strain evidence="2 3">LMG 22536</strain>
    </source>
</reference>
<keyword evidence="1" id="KW-0472">Membrane</keyword>